<organism evidence="2 3">
    <name type="scientific">Pseudocercospora eumusae</name>
    <dbReference type="NCBI Taxonomy" id="321146"/>
    <lineage>
        <taxon>Eukaryota</taxon>
        <taxon>Fungi</taxon>
        <taxon>Dikarya</taxon>
        <taxon>Ascomycota</taxon>
        <taxon>Pezizomycotina</taxon>
        <taxon>Dothideomycetes</taxon>
        <taxon>Dothideomycetidae</taxon>
        <taxon>Mycosphaerellales</taxon>
        <taxon>Mycosphaerellaceae</taxon>
        <taxon>Pseudocercospora</taxon>
    </lineage>
</organism>
<comment type="caution">
    <text evidence="2">The sequence shown here is derived from an EMBL/GenBank/DDBJ whole genome shotgun (WGS) entry which is preliminary data.</text>
</comment>
<sequence length="70" mass="7339">MPLSIICQPQTPAPSPAASVHLPSTPKHRRPSAPAHLRVPACIDQARPASLSASIPPQHLHFAALLAQPS</sequence>
<feature type="region of interest" description="Disordered" evidence="1">
    <location>
        <begin position="1"/>
        <end position="35"/>
    </location>
</feature>
<evidence type="ECO:0000256" key="1">
    <source>
        <dbReference type="SAM" id="MobiDB-lite"/>
    </source>
</evidence>
<evidence type="ECO:0000313" key="3">
    <source>
        <dbReference type="Proteomes" id="UP000070133"/>
    </source>
</evidence>
<proteinExistence type="predicted"/>
<gene>
    <name evidence="2" type="ORF">AC578_9318</name>
</gene>
<accession>A0A139HNE6</accession>
<dbReference type="OrthoDB" id="340227at2759"/>
<keyword evidence="3" id="KW-1185">Reference proteome</keyword>
<reference evidence="2 3" key="1">
    <citation type="submission" date="2015-07" db="EMBL/GenBank/DDBJ databases">
        <title>Comparative genomics of the Sigatoka disease complex on banana suggests a link between parallel evolutionary changes in Pseudocercospora fijiensis and Pseudocercospora eumusae and increased virulence on the banana host.</title>
        <authorList>
            <person name="Chang T.-C."/>
            <person name="Salvucci A."/>
            <person name="Crous P.W."/>
            <person name="Stergiopoulos I."/>
        </authorList>
    </citation>
    <scope>NUCLEOTIDE SEQUENCE [LARGE SCALE GENOMIC DNA]</scope>
    <source>
        <strain evidence="2 3">CBS 114824</strain>
    </source>
</reference>
<dbReference type="Proteomes" id="UP000070133">
    <property type="component" value="Unassembled WGS sequence"/>
</dbReference>
<dbReference type="EMBL" id="LFZN01000025">
    <property type="protein sequence ID" value="KXT03899.1"/>
    <property type="molecule type" value="Genomic_DNA"/>
</dbReference>
<dbReference type="AlphaFoldDB" id="A0A139HNE6"/>
<evidence type="ECO:0000313" key="2">
    <source>
        <dbReference type="EMBL" id="KXT03899.1"/>
    </source>
</evidence>
<protein>
    <submittedName>
        <fullName evidence="2">Uncharacterized protein</fullName>
    </submittedName>
</protein>
<name>A0A139HNE6_9PEZI</name>